<dbReference type="GO" id="GO:0005524">
    <property type="term" value="F:ATP binding"/>
    <property type="evidence" value="ECO:0007669"/>
    <property type="project" value="UniProtKB-UniRule"/>
</dbReference>
<keyword evidence="10" id="KW-1185">Reference proteome</keyword>
<dbReference type="PROSITE" id="PS00108">
    <property type="entry name" value="PROTEIN_KINASE_ST"/>
    <property type="match status" value="1"/>
</dbReference>
<evidence type="ECO:0000256" key="2">
    <source>
        <dbReference type="ARBA" id="ARBA00022679"/>
    </source>
</evidence>
<evidence type="ECO:0000256" key="5">
    <source>
        <dbReference type="ARBA" id="ARBA00022840"/>
    </source>
</evidence>
<evidence type="ECO:0000259" key="8">
    <source>
        <dbReference type="PROSITE" id="PS50011"/>
    </source>
</evidence>
<evidence type="ECO:0000256" key="4">
    <source>
        <dbReference type="ARBA" id="ARBA00022777"/>
    </source>
</evidence>
<dbReference type="Proteomes" id="UP001603857">
    <property type="component" value="Unassembled WGS sequence"/>
</dbReference>
<accession>A0ABD1MHZ9</accession>
<sequence>MSTTRSTNSWKPSVPCRRFSIVEIKAVTNNFDDTFIVGVGGFGQVYKGYIGSGDNPTTVAVKRQKPGSQQGPREFKNEIEMLAQLRHLHLVSLIGYCNDDSAKHVVIHHDVKTTNILLDEKWVAKVSDLGLSSIGPTDISNAHIDTVVKGSFGYLDPEYYIRNRLTEKSDVYSFGVVLFEIVCARPPLIHTTEMQQGRIAPGCFNKFCEIGLSCLLEDGTQRPSMSEVVSELEFALQLQESVEQCQSDGMVTDGVHEKGDDNRKHAFKRGNHGYCDLGLMHYLLKKVSSTLYEPNVTLSELN</sequence>
<dbReference type="PANTHER" id="PTHR27003">
    <property type="entry name" value="OS07G0166700 PROTEIN"/>
    <property type="match status" value="1"/>
</dbReference>
<dbReference type="PROSITE" id="PS50011">
    <property type="entry name" value="PROTEIN_KINASE_DOM"/>
    <property type="match status" value="1"/>
</dbReference>
<evidence type="ECO:0000256" key="7">
    <source>
        <dbReference type="RuleBase" id="RU000304"/>
    </source>
</evidence>
<keyword evidence="3 6" id="KW-0547">Nucleotide-binding</keyword>
<dbReference type="Gene3D" id="3.30.200.20">
    <property type="entry name" value="Phosphorylase Kinase, domain 1"/>
    <property type="match status" value="1"/>
</dbReference>
<dbReference type="SUPFAM" id="SSF56112">
    <property type="entry name" value="Protein kinase-like (PK-like)"/>
    <property type="match status" value="1"/>
</dbReference>
<dbReference type="InterPro" id="IPR001245">
    <property type="entry name" value="Ser-Thr/Tyr_kinase_cat_dom"/>
</dbReference>
<feature type="domain" description="Protein kinase" evidence="8">
    <location>
        <begin position="1"/>
        <end position="235"/>
    </location>
</feature>
<dbReference type="AlphaFoldDB" id="A0ABD1MHZ9"/>
<dbReference type="InterPro" id="IPR045272">
    <property type="entry name" value="ANXUR1/2-like"/>
</dbReference>
<dbReference type="SMART" id="SM00220">
    <property type="entry name" value="S_TKc"/>
    <property type="match status" value="1"/>
</dbReference>
<comment type="caution">
    <text evidence="9">The sequence shown here is derived from an EMBL/GenBank/DDBJ whole genome shotgun (WGS) entry which is preliminary data.</text>
</comment>
<dbReference type="EMBL" id="JBGMDY010000005">
    <property type="protein sequence ID" value="KAL2335408.1"/>
    <property type="molecule type" value="Genomic_DNA"/>
</dbReference>
<dbReference type="InterPro" id="IPR017441">
    <property type="entry name" value="Protein_kinase_ATP_BS"/>
</dbReference>
<evidence type="ECO:0000256" key="3">
    <source>
        <dbReference type="ARBA" id="ARBA00022741"/>
    </source>
</evidence>
<gene>
    <name evidence="9" type="ORF">Fmac_016621</name>
</gene>
<dbReference type="PROSITE" id="PS00107">
    <property type="entry name" value="PROTEIN_KINASE_ATP"/>
    <property type="match status" value="1"/>
</dbReference>
<dbReference type="InterPro" id="IPR008271">
    <property type="entry name" value="Ser/Thr_kinase_AS"/>
</dbReference>
<keyword evidence="4" id="KW-0418">Kinase</keyword>
<evidence type="ECO:0000256" key="6">
    <source>
        <dbReference type="PROSITE-ProRule" id="PRU10141"/>
    </source>
</evidence>
<dbReference type="InterPro" id="IPR011009">
    <property type="entry name" value="Kinase-like_dom_sf"/>
</dbReference>
<evidence type="ECO:0000313" key="10">
    <source>
        <dbReference type="Proteomes" id="UP001603857"/>
    </source>
</evidence>
<comment type="similarity">
    <text evidence="7">Belongs to the protein kinase superfamily.</text>
</comment>
<dbReference type="Pfam" id="PF07714">
    <property type="entry name" value="PK_Tyr_Ser-Thr"/>
    <property type="match status" value="2"/>
</dbReference>
<protein>
    <recommendedName>
        <fullName evidence="8">Protein kinase domain-containing protein</fullName>
    </recommendedName>
</protein>
<organism evidence="9 10">
    <name type="scientific">Flemingia macrophylla</name>
    <dbReference type="NCBI Taxonomy" id="520843"/>
    <lineage>
        <taxon>Eukaryota</taxon>
        <taxon>Viridiplantae</taxon>
        <taxon>Streptophyta</taxon>
        <taxon>Embryophyta</taxon>
        <taxon>Tracheophyta</taxon>
        <taxon>Spermatophyta</taxon>
        <taxon>Magnoliopsida</taxon>
        <taxon>eudicotyledons</taxon>
        <taxon>Gunneridae</taxon>
        <taxon>Pentapetalae</taxon>
        <taxon>rosids</taxon>
        <taxon>fabids</taxon>
        <taxon>Fabales</taxon>
        <taxon>Fabaceae</taxon>
        <taxon>Papilionoideae</taxon>
        <taxon>50 kb inversion clade</taxon>
        <taxon>NPAAA clade</taxon>
        <taxon>indigoferoid/millettioid clade</taxon>
        <taxon>Phaseoleae</taxon>
        <taxon>Flemingia</taxon>
    </lineage>
</organism>
<evidence type="ECO:0000313" key="9">
    <source>
        <dbReference type="EMBL" id="KAL2335408.1"/>
    </source>
</evidence>
<feature type="binding site" evidence="6">
    <location>
        <position position="62"/>
    </location>
    <ligand>
        <name>ATP</name>
        <dbReference type="ChEBI" id="CHEBI:30616"/>
    </ligand>
</feature>
<dbReference type="Gene3D" id="1.10.510.10">
    <property type="entry name" value="Transferase(Phosphotransferase) domain 1"/>
    <property type="match status" value="1"/>
</dbReference>
<dbReference type="InterPro" id="IPR000719">
    <property type="entry name" value="Prot_kinase_dom"/>
</dbReference>
<dbReference type="FunFam" id="3.30.200.20:FF:000039">
    <property type="entry name" value="receptor-like protein kinase FERONIA"/>
    <property type="match status" value="1"/>
</dbReference>
<dbReference type="PANTHER" id="PTHR27003:SF434">
    <property type="entry name" value="RECEPTOR-LIKE PROTEIN KINASE FERONIA"/>
    <property type="match status" value="1"/>
</dbReference>
<dbReference type="GO" id="GO:0004674">
    <property type="term" value="F:protein serine/threonine kinase activity"/>
    <property type="evidence" value="ECO:0007669"/>
    <property type="project" value="UniProtKB-KW"/>
</dbReference>
<evidence type="ECO:0000256" key="1">
    <source>
        <dbReference type="ARBA" id="ARBA00022527"/>
    </source>
</evidence>
<name>A0ABD1MHZ9_9FABA</name>
<keyword evidence="1 7" id="KW-0723">Serine/threonine-protein kinase</keyword>
<keyword evidence="5 6" id="KW-0067">ATP-binding</keyword>
<reference evidence="9 10" key="1">
    <citation type="submission" date="2024-08" db="EMBL/GenBank/DDBJ databases">
        <title>Insights into the chromosomal genome structure of Flemingia macrophylla.</title>
        <authorList>
            <person name="Ding Y."/>
            <person name="Zhao Y."/>
            <person name="Bi W."/>
            <person name="Wu M."/>
            <person name="Zhao G."/>
            <person name="Gong Y."/>
            <person name="Li W."/>
            <person name="Zhang P."/>
        </authorList>
    </citation>
    <scope>NUCLEOTIDE SEQUENCE [LARGE SCALE GENOMIC DNA]</scope>
    <source>
        <strain evidence="9">DYQJB</strain>
        <tissue evidence="9">Leaf</tissue>
    </source>
</reference>
<keyword evidence="2" id="KW-0808">Transferase</keyword>
<proteinExistence type="inferred from homology"/>